<evidence type="ECO:0000313" key="3">
    <source>
        <dbReference type="EMBL" id="AJY48436.1"/>
    </source>
</evidence>
<reference evidence="3 4" key="1">
    <citation type="journal article" date="2015" name="Genome Announc.">
        <title>Complete genome sequence of Martelella endophytica YC6887, which has antifungal activity associated with a halophyte.</title>
        <authorList>
            <person name="Khan A."/>
            <person name="Khan H."/>
            <person name="Chung E.J."/>
            <person name="Hossain M.T."/>
            <person name="Chung Y.R."/>
        </authorList>
    </citation>
    <scope>NUCLEOTIDE SEQUENCE [LARGE SCALE GENOMIC DNA]</scope>
    <source>
        <strain evidence="3">YC6887</strain>
    </source>
</reference>
<organism evidence="3 4">
    <name type="scientific">Martelella endophytica</name>
    <dbReference type="NCBI Taxonomy" id="1486262"/>
    <lineage>
        <taxon>Bacteria</taxon>
        <taxon>Pseudomonadati</taxon>
        <taxon>Pseudomonadota</taxon>
        <taxon>Alphaproteobacteria</taxon>
        <taxon>Hyphomicrobiales</taxon>
        <taxon>Aurantimonadaceae</taxon>
        <taxon>Martelella</taxon>
    </lineage>
</organism>
<protein>
    <submittedName>
        <fullName evidence="3">NADP oxidoreductase</fullName>
    </submittedName>
</protein>
<dbReference type="GO" id="GO:0015677">
    <property type="term" value="P:copper ion import"/>
    <property type="evidence" value="ECO:0007669"/>
    <property type="project" value="TreeGrafter"/>
</dbReference>
<name>A0A0D5LWQ8_MAREN</name>
<dbReference type="Proteomes" id="UP000032611">
    <property type="component" value="Chromosome"/>
</dbReference>
<proteinExistence type="predicted"/>
<dbReference type="InterPro" id="IPR051267">
    <property type="entry name" value="STEAP_metalloreductase"/>
</dbReference>
<evidence type="ECO:0000259" key="2">
    <source>
        <dbReference type="Pfam" id="PF03807"/>
    </source>
</evidence>
<dbReference type="Pfam" id="PF03807">
    <property type="entry name" value="F420_oxidored"/>
    <property type="match status" value="1"/>
</dbReference>
<dbReference type="PANTHER" id="PTHR14239:SF0">
    <property type="entry name" value="F420-DEPENDENT NADP REDUCTASE"/>
    <property type="match status" value="1"/>
</dbReference>
<dbReference type="OrthoDB" id="5524287at2"/>
<feature type="domain" description="Pyrroline-5-carboxylate reductase catalytic N-terminal" evidence="2">
    <location>
        <begin position="2"/>
        <end position="89"/>
    </location>
</feature>
<dbReference type="GO" id="GO:0052851">
    <property type="term" value="F:ferric-chelate reductase (NADPH) activity"/>
    <property type="evidence" value="ECO:0007669"/>
    <property type="project" value="TreeGrafter"/>
</dbReference>
<dbReference type="Gene3D" id="3.40.50.720">
    <property type="entry name" value="NAD(P)-binding Rossmann-like Domain"/>
    <property type="match status" value="1"/>
</dbReference>
<dbReference type="HOGENOM" id="CLU_076368_0_2_5"/>
<dbReference type="PATRIC" id="fig|1486262.3.peg.4532"/>
<dbReference type="EMBL" id="CP010803">
    <property type="protein sequence ID" value="AJY48436.1"/>
    <property type="molecule type" value="Genomic_DNA"/>
</dbReference>
<dbReference type="STRING" id="1486262.TM49_21935"/>
<dbReference type="InterPro" id="IPR036291">
    <property type="entry name" value="NAD(P)-bd_dom_sf"/>
</dbReference>
<dbReference type="AlphaFoldDB" id="A0A0D5LWQ8"/>
<evidence type="ECO:0000256" key="1">
    <source>
        <dbReference type="ARBA" id="ARBA00023002"/>
    </source>
</evidence>
<accession>A0A0D5LWQ8</accession>
<dbReference type="GO" id="GO:0008823">
    <property type="term" value="F:cupric reductase (NADH) activity"/>
    <property type="evidence" value="ECO:0007669"/>
    <property type="project" value="TreeGrafter"/>
</dbReference>
<keyword evidence="4" id="KW-1185">Reference proteome</keyword>
<dbReference type="SUPFAM" id="SSF51735">
    <property type="entry name" value="NAD(P)-binding Rossmann-fold domains"/>
    <property type="match status" value="1"/>
</dbReference>
<dbReference type="KEGG" id="mey:TM49_21935"/>
<dbReference type="InterPro" id="IPR028939">
    <property type="entry name" value="P5C_Rdtase_cat_N"/>
</dbReference>
<evidence type="ECO:0000313" key="4">
    <source>
        <dbReference type="Proteomes" id="UP000032611"/>
    </source>
</evidence>
<sequence length="214" mass="22937">MKIGIIGAGYVGRAVGKKAVETGHDVMLSNSRGPQTLMSTIGAIGCKVGTMDEAIAFGDVIVIAIPLLAYEALPAESLAGKIVIDAANYYFERDGHIEALDKGETTTSEMMAAHLKEARLVKAFNSIRMIDLDDAARPKGSPERVALPLAGEDADAKAVVSDLYDQFGYDTVDAGPLSEGWRFERNRPTYCVLMPKEKLAEALAATTRSSWQGQ</sequence>
<dbReference type="RefSeq" id="WP_045685682.1">
    <property type="nucleotide sequence ID" value="NZ_CP010803.1"/>
</dbReference>
<dbReference type="GO" id="GO:0005886">
    <property type="term" value="C:plasma membrane"/>
    <property type="evidence" value="ECO:0007669"/>
    <property type="project" value="TreeGrafter"/>
</dbReference>
<gene>
    <name evidence="3" type="ORF">TM49_21935</name>
</gene>
<keyword evidence="1" id="KW-0560">Oxidoreductase</keyword>
<dbReference type="PANTHER" id="PTHR14239">
    <property type="entry name" value="DUDULIN-RELATED"/>
    <property type="match status" value="1"/>
</dbReference>